<feature type="domain" description="Ubinuclein middle" evidence="4">
    <location>
        <begin position="270"/>
        <end position="507"/>
    </location>
</feature>
<dbReference type="InterPro" id="IPR014840">
    <property type="entry name" value="HRD"/>
</dbReference>
<dbReference type="Proteomes" id="UP001175228">
    <property type="component" value="Unassembled WGS sequence"/>
</dbReference>
<sequence length="525" mass="58629">MMSDGGDIEMRSSSLSPAPPQPPSSPEPTDADQTLAAPPAPVEATPKKPRSKHHSPTPPPQPPPPPLQTIRLDITLGGPADYEVDISQLALAAGQRVEAPAVAEDKADTSESEPEPEPEGELTSLFKRKKRKSYAQEYYDTNDPFIDDSELAIDERKFFAQTKQRGFYVSSGQVALLKDIPKEKYVVVVVAVIATDRIEPRPPMKPRSKLVPNLTANVNPKSEDGTRDSPIALYSDSEQDPSQTAQAGQKRKRYISVVENGKKRKVVDVTSFDPKLQEAIDELKAAIAAEDWTNKGKFPPNIKPVLAKVALKAVELNEYDDHFFNLMPTLFPYNKFTMTKLIKRTIFTDHTAMLAKRQEILLEELAKQAKAGFAKAEEDWQHAVVVWDRRQERQRLEVSSETPGTRPPTEERDREGSPHQAGEGGSTEGGTKEPQPPHKKYRMTESMKNIVWELVLLSNECCRLENEKNQLEGSIIQVSEQGLRKVLYQKIVAAYPEGWMSSGQISRDVSAMKKRLEREAMETGE</sequence>
<reference evidence="5" key="1">
    <citation type="submission" date="2023-06" db="EMBL/GenBank/DDBJ databases">
        <authorList>
            <consortium name="Lawrence Berkeley National Laboratory"/>
            <person name="Ahrendt S."/>
            <person name="Sahu N."/>
            <person name="Indic B."/>
            <person name="Wong-Bajracharya J."/>
            <person name="Merenyi Z."/>
            <person name="Ke H.-M."/>
            <person name="Monk M."/>
            <person name="Kocsube S."/>
            <person name="Drula E."/>
            <person name="Lipzen A."/>
            <person name="Balint B."/>
            <person name="Henrissat B."/>
            <person name="Andreopoulos B."/>
            <person name="Martin F.M."/>
            <person name="Harder C.B."/>
            <person name="Rigling D."/>
            <person name="Ford K.L."/>
            <person name="Foster G.D."/>
            <person name="Pangilinan J."/>
            <person name="Papanicolaou A."/>
            <person name="Barry K."/>
            <person name="LaButti K."/>
            <person name="Viragh M."/>
            <person name="Koriabine M."/>
            <person name="Yan M."/>
            <person name="Riley R."/>
            <person name="Champramary S."/>
            <person name="Plett K.L."/>
            <person name="Tsai I.J."/>
            <person name="Slot J."/>
            <person name="Sipos G."/>
            <person name="Plett J."/>
            <person name="Nagy L.G."/>
            <person name="Grigoriev I.V."/>
        </authorList>
    </citation>
    <scope>NUCLEOTIDE SEQUENCE</scope>
    <source>
        <strain evidence="5">HWK02</strain>
    </source>
</reference>
<feature type="compositionally biased region" description="Pro residues" evidence="2">
    <location>
        <begin position="17"/>
        <end position="26"/>
    </location>
</feature>
<evidence type="ECO:0008006" key="7">
    <source>
        <dbReference type="Google" id="ProtNLM"/>
    </source>
</evidence>
<dbReference type="InterPro" id="IPR026947">
    <property type="entry name" value="UBN_middle_dom"/>
</dbReference>
<feature type="compositionally biased region" description="Pro residues" evidence="2">
    <location>
        <begin position="56"/>
        <end position="67"/>
    </location>
</feature>
<evidence type="ECO:0000313" key="5">
    <source>
        <dbReference type="EMBL" id="KAK0498224.1"/>
    </source>
</evidence>
<feature type="region of interest" description="Disordered" evidence="2">
    <location>
        <begin position="199"/>
        <end position="252"/>
    </location>
</feature>
<evidence type="ECO:0000256" key="2">
    <source>
        <dbReference type="SAM" id="MobiDB-lite"/>
    </source>
</evidence>
<feature type="compositionally biased region" description="Basic and acidic residues" evidence="2">
    <location>
        <begin position="408"/>
        <end position="417"/>
    </location>
</feature>
<feature type="region of interest" description="Disordered" evidence="2">
    <location>
        <begin position="1"/>
        <end position="76"/>
    </location>
</feature>
<evidence type="ECO:0000256" key="1">
    <source>
        <dbReference type="ARBA" id="ARBA00022553"/>
    </source>
</evidence>
<feature type="region of interest" description="Disordered" evidence="2">
    <location>
        <begin position="94"/>
        <end position="125"/>
    </location>
</feature>
<keyword evidence="1" id="KW-0597">Phosphoprotein</keyword>
<evidence type="ECO:0000259" key="3">
    <source>
        <dbReference type="Pfam" id="PF08729"/>
    </source>
</evidence>
<comment type="caution">
    <text evidence="5">The sequence shown here is derived from an EMBL/GenBank/DDBJ whole genome shotgun (WGS) entry which is preliminary data.</text>
</comment>
<keyword evidence="6" id="KW-1185">Reference proteome</keyword>
<name>A0AA39UUR6_9AGAR</name>
<organism evidence="5 6">
    <name type="scientific">Armillaria luteobubalina</name>
    <dbReference type="NCBI Taxonomy" id="153913"/>
    <lineage>
        <taxon>Eukaryota</taxon>
        <taxon>Fungi</taxon>
        <taxon>Dikarya</taxon>
        <taxon>Basidiomycota</taxon>
        <taxon>Agaricomycotina</taxon>
        <taxon>Agaricomycetes</taxon>
        <taxon>Agaricomycetidae</taxon>
        <taxon>Agaricales</taxon>
        <taxon>Marasmiineae</taxon>
        <taxon>Physalacriaceae</taxon>
        <taxon>Armillaria</taxon>
    </lineage>
</organism>
<gene>
    <name evidence="5" type="ORF">EDD18DRAFT_80873</name>
</gene>
<feature type="compositionally biased region" description="Acidic residues" evidence="2">
    <location>
        <begin position="110"/>
        <end position="120"/>
    </location>
</feature>
<protein>
    <recommendedName>
        <fullName evidence="7">Ubinuclein middle domain-containing protein</fullName>
    </recommendedName>
</protein>
<evidence type="ECO:0000313" key="6">
    <source>
        <dbReference type="Proteomes" id="UP001175228"/>
    </source>
</evidence>
<dbReference type="AlphaFoldDB" id="A0AA39UUR6"/>
<proteinExistence type="predicted"/>
<evidence type="ECO:0000259" key="4">
    <source>
        <dbReference type="Pfam" id="PF14075"/>
    </source>
</evidence>
<feature type="region of interest" description="Disordered" evidence="2">
    <location>
        <begin position="394"/>
        <end position="439"/>
    </location>
</feature>
<dbReference type="EMBL" id="JAUEPU010000011">
    <property type="protein sequence ID" value="KAK0498224.1"/>
    <property type="molecule type" value="Genomic_DNA"/>
</dbReference>
<feature type="domain" description="Hpc2-related" evidence="3">
    <location>
        <begin position="127"/>
        <end position="174"/>
    </location>
</feature>
<accession>A0AA39UUR6</accession>
<dbReference type="Pfam" id="PF08729">
    <property type="entry name" value="HUN"/>
    <property type="match status" value="1"/>
</dbReference>
<dbReference type="Pfam" id="PF14075">
    <property type="entry name" value="UBN_AB"/>
    <property type="match status" value="1"/>
</dbReference>